<proteinExistence type="predicted"/>
<dbReference type="Proteomes" id="UP001203297">
    <property type="component" value="Unassembled WGS sequence"/>
</dbReference>
<name>A0AAD4MB61_9AGAM</name>
<keyword evidence="8" id="KW-1185">Reference proteome</keyword>
<dbReference type="AlphaFoldDB" id="A0AAD4MB61"/>
<evidence type="ECO:0000313" key="7">
    <source>
        <dbReference type="EMBL" id="KAI0307121.1"/>
    </source>
</evidence>
<dbReference type="PANTHER" id="PTHR28018">
    <property type="entry name" value="RESPIRATORY SUPERCOMPLEX FACTOR 2, MITOCHONDRIAL"/>
    <property type="match status" value="1"/>
</dbReference>
<accession>A0AAD4MB61</accession>
<protein>
    <recommendedName>
        <fullName evidence="6">HIG1 domain-containing protein</fullName>
    </recommendedName>
</protein>
<gene>
    <name evidence="7" type="ORF">B0F90DRAFT_1685317</name>
</gene>
<dbReference type="PROSITE" id="PS51503">
    <property type="entry name" value="HIG1"/>
    <property type="match status" value="1"/>
</dbReference>
<dbReference type="EMBL" id="WTXG01000002">
    <property type="protein sequence ID" value="KAI0307121.1"/>
    <property type="molecule type" value="Genomic_DNA"/>
</dbReference>
<feature type="transmembrane region" description="Helical" evidence="5">
    <location>
        <begin position="127"/>
        <end position="153"/>
    </location>
</feature>
<dbReference type="PANTHER" id="PTHR28018:SF3">
    <property type="entry name" value="RESPIRATORY SUPERCOMPLEX FACTOR 2, MITOCHONDRIAL"/>
    <property type="match status" value="1"/>
</dbReference>
<comment type="subcellular location">
    <subcellularLocation>
        <location evidence="1">Mitochondrion</location>
    </subcellularLocation>
</comment>
<dbReference type="InterPro" id="IPR007667">
    <property type="entry name" value="Hypoxia_induced_domain"/>
</dbReference>
<feature type="transmembrane region" description="Helical" evidence="5">
    <location>
        <begin position="173"/>
        <end position="192"/>
    </location>
</feature>
<dbReference type="InterPro" id="IPR040153">
    <property type="entry name" value="Rcf2"/>
</dbReference>
<dbReference type="GO" id="GO:0005739">
    <property type="term" value="C:mitochondrion"/>
    <property type="evidence" value="ECO:0007669"/>
    <property type="project" value="UniProtKB-SubCell"/>
</dbReference>
<evidence type="ECO:0000313" key="8">
    <source>
        <dbReference type="Proteomes" id="UP001203297"/>
    </source>
</evidence>
<evidence type="ECO:0000256" key="1">
    <source>
        <dbReference type="ARBA" id="ARBA00004173"/>
    </source>
</evidence>
<dbReference type="GO" id="GO:0033617">
    <property type="term" value="P:mitochondrial respiratory chain complex IV assembly"/>
    <property type="evidence" value="ECO:0007669"/>
    <property type="project" value="TreeGrafter"/>
</dbReference>
<evidence type="ECO:0000256" key="4">
    <source>
        <dbReference type="ARBA" id="ARBA00023136"/>
    </source>
</evidence>
<evidence type="ECO:0000256" key="5">
    <source>
        <dbReference type="SAM" id="Phobius"/>
    </source>
</evidence>
<dbReference type="Pfam" id="PF04588">
    <property type="entry name" value="HIG_1_N"/>
    <property type="match status" value="1"/>
</dbReference>
<keyword evidence="2 5" id="KW-0812">Transmembrane</keyword>
<reference evidence="7" key="1">
    <citation type="journal article" date="2022" name="New Phytol.">
        <title>Evolutionary transition to the ectomycorrhizal habit in the genomes of a hyperdiverse lineage of mushroom-forming fungi.</title>
        <authorList>
            <person name="Looney B."/>
            <person name="Miyauchi S."/>
            <person name="Morin E."/>
            <person name="Drula E."/>
            <person name="Courty P.E."/>
            <person name="Kohler A."/>
            <person name="Kuo A."/>
            <person name="LaButti K."/>
            <person name="Pangilinan J."/>
            <person name="Lipzen A."/>
            <person name="Riley R."/>
            <person name="Andreopoulos W."/>
            <person name="He G."/>
            <person name="Johnson J."/>
            <person name="Nolan M."/>
            <person name="Tritt A."/>
            <person name="Barry K.W."/>
            <person name="Grigoriev I.V."/>
            <person name="Nagy L.G."/>
            <person name="Hibbett D."/>
            <person name="Henrissat B."/>
            <person name="Matheny P.B."/>
            <person name="Labbe J."/>
            <person name="Martin F.M."/>
        </authorList>
    </citation>
    <scope>NUCLEOTIDE SEQUENCE</scope>
    <source>
        <strain evidence="7">BPL690</strain>
    </source>
</reference>
<keyword evidence="3 5" id="KW-1133">Transmembrane helix</keyword>
<feature type="domain" description="HIG1" evidence="6">
    <location>
        <begin position="92"/>
        <end position="203"/>
    </location>
</feature>
<organism evidence="7 8">
    <name type="scientific">Multifurca ochricompacta</name>
    <dbReference type="NCBI Taxonomy" id="376703"/>
    <lineage>
        <taxon>Eukaryota</taxon>
        <taxon>Fungi</taxon>
        <taxon>Dikarya</taxon>
        <taxon>Basidiomycota</taxon>
        <taxon>Agaricomycotina</taxon>
        <taxon>Agaricomycetes</taxon>
        <taxon>Russulales</taxon>
        <taxon>Russulaceae</taxon>
        <taxon>Multifurca</taxon>
    </lineage>
</organism>
<keyword evidence="4 5" id="KW-0472">Membrane</keyword>
<comment type="caution">
    <text evidence="7">The sequence shown here is derived from an EMBL/GenBank/DDBJ whole genome shotgun (WGS) entry which is preliminary data.</text>
</comment>
<evidence type="ECO:0000256" key="3">
    <source>
        <dbReference type="ARBA" id="ARBA00022989"/>
    </source>
</evidence>
<sequence>MKVNVTREELEAFDRATIRGSIEGIAGGLAISLPASFAAQRYWPAYRALPLPLKALGVVLIVGPTWAIQTERRGVEFDEKHNWKGVGRQLLDNAKDREASEWDNLSSKEKVSKWVARHQYKVILGSWAASMAVAGTIIMRDRYALFIIIIAIIQQPHVPSPRHQSTSQKVVQARMWAQGLTIGILIAAGILTHSQREEAMKKHIVDHSWRELLDVEAREAESRKIKQL</sequence>
<evidence type="ECO:0000259" key="6">
    <source>
        <dbReference type="PROSITE" id="PS51503"/>
    </source>
</evidence>
<evidence type="ECO:0000256" key="2">
    <source>
        <dbReference type="ARBA" id="ARBA00022692"/>
    </source>
</evidence>